<feature type="domain" description="CAAX prenyl protease 2/Lysostaphin resistance protein A-like" evidence="2">
    <location>
        <begin position="119"/>
        <end position="210"/>
    </location>
</feature>
<gene>
    <name evidence="3" type="ORF">RFM23_27045</name>
</gene>
<feature type="transmembrane region" description="Helical" evidence="1">
    <location>
        <begin position="39"/>
        <end position="57"/>
    </location>
</feature>
<dbReference type="Proteomes" id="UP001276564">
    <property type="component" value="Unassembled WGS sequence"/>
</dbReference>
<proteinExistence type="predicted"/>
<feature type="transmembrane region" description="Helical" evidence="1">
    <location>
        <begin position="78"/>
        <end position="101"/>
    </location>
</feature>
<dbReference type="PANTHER" id="PTHR35797">
    <property type="entry name" value="PROTEASE-RELATED"/>
    <property type="match status" value="1"/>
</dbReference>
<accession>A0ABU5AVJ0</accession>
<evidence type="ECO:0000313" key="3">
    <source>
        <dbReference type="EMBL" id="MDX8541283.1"/>
    </source>
</evidence>
<dbReference type="PANTHER" id="PTHR35797:SF1">
    <property type="entry name" value="PROTEASE"/>
    <property type="match status" value="1"/>
</dbReference>
<feature type="transmembrane region" description="Helical" evidence="1">
    <location>
        <begin position="107"/>
        <end position="127"/>
    </location>
</feature>
<evidence type="ECO:0000313" key="4">
    <source>
        <dbReference type="Proteomes" id="UP001276564"/>
    </source>
</evidence>
<feature type="transmembrane region" description="Helical" evidence="1">
    <location>
        <begin position="12"/>
        <end position="33"/>
    </location>
</feature>
<keyword evidence="4" id="KW-1185">Reference proteome</keyword>
<comment type="caution">
    <text evidence="3">The sequence shown here is derived from an EMBL/GenBank/DDBJ whole genome shotgun (WGS) entry which is preliminary data.</text>
</comment>
<protein>
    <submittedName>
        <fullName evidence="3">Type II CAAX endopeptidase family protein</fullName>
    </submittedName>
</protein>
<keyword evidence="1" id="KW-1133">Transmembrane helix</keyword>
<reference evidence="3 4" key="1">
    <citation type="submission" date="2023-08" db="EMBL/GenBank/DDBJ databases">
        <title>Implementing the SeqCode for naming new Mesorhizobium species isolated from Vachellia karroo root nodules.</title>
        <authorList>
            <person name="Van Lill M."/>
        </authorList>
    </citation>
    <scope>NUCLEOTIDE SEQUENCE [LARGE SCALE GENOMIC DNA]</scope>
    <source>
        <strain evidence="3 4">VK4B</strain>
    </source>
</reference>
<evidence type="ECO:0000259" key="2">
    <source>
        <dbReference type="Pfam" id="PF02517"/>
    </source>
</evidence>
<feature type="transmembrane region" description="Helical" evidence="1">
    <location>
        <begin position="148"/>
        <end position="169"/>
    </location>
</feature>
<sequence length="266" mass="28858">MPSFLSLVRGHQLTAFFSLALGLTWLAFIPFWLSGGESIPWFTFGPMVAGFIVAALAGGWASVKPILASMVKWRVRPFWYLVAFGLPFGAQLASIPINPLFGAAAPAWGNIPAFSEMLPIIGLYAIFSGPLGEEPGWRGFATPRLLTSHSALAGSLILGVIWAIWHFPLGLVGDLSLYGTINVVLAGIVFTWLYQNTGSVLLAFLMHVTHQNSVRFLGKVFVDGDYVQQQWIGVAIWAVIAVAIVAYYGTESFARRERTKPAVATA</sequence>
<dbReference type="RefSeq" id="WP_292349357.1">
    <property type="nucleotide sequence ID" value="NZ_JAVIIP010000020.1"/>
</dbReference>
<dbReference type="InterPro" id="IPR003675">
    <property type="entry name" value="Rce1/LyrA-like_dom"/>
</dbReference>
<dbReference type="InterPro" id="IPR042150">
    <property type="entry name" value="MmRce1-like"/>
</dbReference>
<keyword evidence="1" id="KW-0472">Membrane</keyword>
<organism evidence="3 4">
    <name type="scientific">Mesorhizobium abyssinicae</name>
    <dbReference type="NCBI Taxonomy" id="1209958"/>
    <lineage>
        <taxon>Bacteria</taxon>
        <taxon>Pseudomonadati</taxon>
        <taxon>Pseudomonadota</taxon>
        <taxon>Alphaproteobacteria</taxon>
        <taxon>Hyphomicrobiales</taxon>
        <taxon>Phyllobacteriaceae</taxon>
        <taxon>Mesorhizobium</taxon>
    </lineage>
</organism>
<feature type="transmembrane region" description="Helical" evidence="1">
    <location>
        <begin position="230"/>
        <end position="250"/>
    </location>
</feature>
<dbReference type="Pfam" id="PF02517">
    <property type="entry name" value="Rce1-like"/>
    <property type="match status" value="1"/>
</dbReference>
<evidence type="ECO:0000256" key="1">
    <source>
        <dbReference type="SAM" id="Phobius"/>
    </source>
</evidence>
<dbReference type="EMBL" id="JAVIIP010000020">
    <property type="protein sequence ID" value="MDX8541283.1"/>
    <property type="molecule type" value="Genomic_DNA"/>
</dbReference>
<name>A0ABU5AVJ0_9HYPH</name>
<keyword evidence="1" id="KW-0812">Transmembrane</keyword>